<accession>A0A3M7SR68</accession>
<reference evidence="1 2" key="1">
    <citation type="journal article" date="2018" name="Sci. Rep.">
        <title>Genomic signatures of local adaptation to the degree of environmental predictability in rotifers.</title>
        <authorList>
            <person name="Franch-Gras L."/>
            <person name="Hahn C."/>
            <person name="Garcia-Roger E.M."/>
            <person name="Carmona M.J."/>
            <person name="Serra M."/>
            <person name="Gomez A."/>
        </authorList>
    </citation>
    <scope>NUCLEOTIDE SEQUENCE [LARGE SCALE GENOMIC DNA]</scope>
    <source>
        <strain evidence="1">HYR1</strain>
    </source>
</reference>
<proteinExistence type="predicted"/>
<keyword evidence="2" id="KW-1185">Reference proteome</keyword>
<dbReference type="Proteomes" id="UP000276133">
    <property type="component" value="Unassembled WGS sequence"/>
</dbReference>
<dbReference type="EMBL" id="REGN01000930">
    <property type="protein sequence ID" value="RNA38038.1"/>
    <property type="molecule type" value="Genomic_DNA"/>
</dbReference>
<sequence length="72" mass="8416">MLFKKNTTIYTNYKKYKNNNIKNYKSSSLRNREICNCRIIQILVISPMDKLKHIIIYEKGVSGSIEALTLTC</sequence>
<comment type="caution">
    <text evidence="1">The sequence shown here is derived from an EMBL/GenBank/DDBJ whole genome shotgun (WGS) entry which is preliminary data.</text>
</comment>
<gene>
    <name evidence="1" type="ORF">BpHYR1_017048</name>
</gene>
<protein>
    <submittedName>
        <fullName evidence="1">Uncharacterized protein</fullName>
    </submittedName>
</protein>
<name>A0A3M7SR68_BRAPC</name>
<evidence type="ECO:0000313" key="2">
    <source>
        <dbReference type="Proteomes" id="UP000276133"/>
    </source>
</evidence>
<evidence type="ECO:0000313" key="1">
    <source>
        <dbReference type="EMBL" id="RNA38038.1"/>
    </source>
</evidence>
<dbReference type="AlphaFoldDB" id="A0A3M7SR68"/>
<organism evidence="1 2">
    <name type="scientific">Brachionus plicatilis</name>
    <name type="common">Marine rotifer</name>
    <name type="synonym">Brachionus muelleri</name>
    <dbReference type="NCBI Taxonomy" id="10195"/>
    <lineage>
        <taxon>Eukaryota</taxon>
        <taxon>Metazoa</taxon>
        <taxon>Spiralia</taxon>
        <taxon>Gnathifera</taxon>
        <taxon>Rotifera</taxon>
        <taxon>Eurotatoria</taxon>
        <taxon>Monogononta</taxon>
        <taxon>Pseudotrocha</taxon>
        <taxon>Ploima</taxon>
        <taxon>Brachionidae</taxon>
        <taxon>Brachionus</taxon>
    </lineage>
</organism>